<dbReference type="CDD" id="cd00201">
    <property type="entry name" value="WW"/>
    <property type="match status" value="1"/>
</dbReference>
<dbReference type="SUPFAM" id="SSF50998">
    <property type="entry name" value="Quinoprotein alcohol dehydrogenase-like"/>
    <property type="match status" value="1"/>
</dbReference>
<accession>A0A9Q1BWP2</accession>
<gene>
    <name evidence="2" type="ORF">HOLleu_21648</name>
</gene>
<dbReference type="PROSITE" id="PS50020">
    <property type="entry name" value="WW_DOMAIN_2"/>
    <property type="match status" value="1"/>
</dbReference>
<dbReference type="Proteomes" id="UP001152320">
    <property type="component" value="Chromosome 10"/>
</dbReference>
<evidence type="ECO:0000259" key="1">
    <source>
        <dbReference type="PROSITE" id="PS50020"/>
    </source>
</evidence>
<keyword evidence="3" id="KW-1185">Reference proteome</keyword>
<name>A0A9Q1BWP2_HOLLE</name>
<dbReference type="Pfam" id="PF00397">
    <property type="entry name" value="WW"/>
    <property type="match status" value="1"/>
</dbReference>
<dbReference type="EMBL" id="JAIZAY010000010">
    <property type="protein sequence ID" value="KAJ8034698.1"/>
    <property type="molecule type" value="Genomic_DNA"/>
</dbReference>
<sequence length="571" mass="66148">MQHSRFTKQDGWVLCDLSLSLNGNIAVTGFNENTHQTYVDVYTSVSHFDSRDKPKIIYSKEFEKYSDENWIYLDRRVSFIDDDVLVSCHGDKLEVFQVNKDEVLRSRRVNGSAKCLSVRERREIFIGFLESNKIAVYGAIDLNVIKSIILQGIQDGYWPYDMTVIDDRIFLCVSDIKEESNKPMIFEEKGGRIVSELTKPSNAVQWYVNSVGVNMNTLGIAACVWLDSFMVKDGMRIEIVFYSLFNENNCSFLNVEVESEVERIRISEGGDRMITGNQETGEVKLYDMAEVFTYRLFKQKLASTLQTDECTKLANFFKIPRDETDAILSSETPSENLLLSLAEKRILQPHDVDRLIEAFDELETNPLCRHVAEIFRKTRSPSYNNGIIKKLNEEMKALQMTPKEEGKKLKAPWTLHKAPDGRIYYHNSVTKESRWENPETGQRAESQNKREQLYLNLRPEASEFLQESSLEEEFARFSLRVSENLTKANCVKLATYFNFPAAKIDQIRNDSETPGITLFDTLKVRNIVNVHNVKRLKEAFEELQLENICDTLVTPYQKRIDRLRFEQQYLS</sequence>
<comment type="caution">
    <text evidence="2">The sequence shown here is derived from an EMBL/GenBank/DDBJ whole genome shotgun (WGS) entry which is preliminary data.</text>
</comment>
<proteinExistence type="predicted"/>
<dbReference type="OrthoDB" id="187617at2759"/>
<dbReference type="InterPro" id="IPR036020">
    <property type="entry name" value="WW_dom_sf"/>
</dbReference>
<dbReference type="InterPro" id="IPR001202">
    <property type="entry name" value="WW_dom"/>
</dbReference>
<dbReference type="Gene3D" id="2.20.70.10">
    <property type="match status" value="1"/>
</dbReference>
<dbReference type="AlphaFoldDB" id="A0A9Q1BWP2"/>
<evidence type="ECO:0000313" key="2">
    <source>
        <dbReference type="EMBL" id="KAJ8034698.1"/>
    </source>
</evidence>
<dbReference type="InterPro" id="IPR011047">
    <property type="entry name" value="Quinoprotein_ADH-like_sf"/>
</dbReference>
<organism evidence="2 3">
    <name type="scientific">Holothuria leucospilota</name>
    <name type="common">Black long sea cucumber</name>
    <name type="synonym">Mertensiothuria leucospilota</name>
    <dbReference type="NCBI Taxonomy" id="206669"/>
    <lineage>
        <taxon>Eukaryota</taxon>
        <taxon>Metazoa</taxon>
        <taxon>Echinodermata</taxon>
        <taxon>Eleutherozoa</taxon>
        <taxon>Echinozoa</taxon>
        <taxon>Holothuroidea</taxon>
        <taxon>Aspidochirotacea</taxon>
        <taxon>Aspidochirotida</taxon>
        <taxon>Holothuriidae</taxon>
        <taxon>Holothuria</taxon>
    </lineage>
</organism>
<dbReference type="SMART" id="SM00456">
    <property type="entry name" value="WW"/>
    <property type="match status" value="1"/>
</dbReference>
<dbReference type="SUPFAM" id="SSF51045">
    <property type="entry name" value="WW domain"/>
    <property type="match status" value="1"/>
</dbReference>
<dbReference type="PROSITE" id="PS01159">
    <property type="entry name" value="WW_DOMAIN_1"/>
    <property type="match status" value="1"/>
</dbReference>
<evidence type="ECO:0000313" key="3">
    <source>
        <dbReference type="Proteomes" id="UP001152320"/>
    </source>
</evidence>
<reference evidence="2" key="1">
    <citation type="submission" date="2021-10" db="EMBL/GenBank/DDBJ databases">
        <title>Tropical sea cucumber genome reveals ecological adaptation and Cuvierian tubules defense mechanism.</title>
        <authorList>
            <person name="Chen T."/>
        </authorList>
    </citation>
    <scope>NUCLEOTIDE SEQUENCE</scope>
    <source>
        <strain evidence="2">Nanhai2018</strain>
        <tissue evidence="2">Muscle</tissue>
    </source>
</reference>
<protein>
    <recommendedName>
        <fullName evidence="1">WW domain-containing protein</fullName>
    </recommendedName>
</protein>
<feature type="domain" description="WW" evidence="1">
    <location>
        <begin position="407"/>
        <end position="440"/>
    </location>
</feature>